<dbReference type="STRING" id="1408163.A0A0F4YUT0"/>
<dbReference type="RefSeq" id="XP_013328601.1">
    <property type="nucleotide sequence ID" value="XM_013473147.1"/>
</dbReference>
<keyword evidence="2" id="KW-0472">Membrane</keyword>
<evidence type="ECO:0000313" key="3">
    <source>
        <dbReference type="EMBL" id="KKA21989.1"/>
    </source>
</evidence>
<gene>
    <name evidence="3" type="ORF">T310_4000</name>
</gene>
<comment type="caution">
    <text evidence="3">The sequence shown here is derived from an EMBL/GenBank/DDBJ whole genome shotgun (WGS) entry which is preliminary data.</text>
</comment>
<dbReference type="Proteomes" id="UP000053958">
    <property type="component" value="Unassembled WGS sequence"/>
</dbReference>
<sequence length="187" mass="21279">MVHRMVYEYQRKTQEKTLKVYEMVYRVSFSTRAQFNSFKIVVTKILTLGVTLVGVASDLVVIVILTYYLFAQLMEVINNWKAEQQVWEESYLQRISSLELEISKLHTELMATNQQAPISDLPAHLDQVHRPASRAASRAGSNNQIKDQQPKTPIQRPLVALKQLAKKGTSYADVAALMATRPGGQEW</sequence>
<feature type="region of interest" description="Disordered" evidence="1">
    <location>
        <begin position="132"/>
        <end position="152"/>
    </location>
</feature>
<reference evidence="3 4" key="1">
    <citation type="submission" date="2015-04" db="EMBL/GenBank/DDBJ databases">
        <authorList>
            <person name="Heijne W.H."/>
            <person name="Fedorova N.D."/>
            <person name="Nierman W.C."/>
            <person name="Vollebregt A.W."/>
            <person name="Zhao Z."/>
            <person name="Wu L."/>
            <person name="Kumar M."/>
            <person name="Stam H."/>
            <person name="van den Berg M.A."/>
            <person name="Pel H.J."/>
        </authorList>
    </citation>
    <scope>NUCLEOTIDE SEQUENCE [LARGE SCALE GENOMIC DNA]</scope>
    <source>
        <strain evidence="3 4">CBS 393.64</strain>
    </source>
</reference>
<feature type="transmembrane region" description="Helical" evidence="2">
    <location>
        <begin position="45"/>
        <end position="70"/>
    </location>
</feature>
<evidence type="ECO:0000313" key="4">
    <source>
        <dbReference type="Proteomes" id="UP000053958"/>
    </source>
</evidence>
<dbReference type="GeneID" id="25316349"/>
<proteinExistence type="predicted"/>
<dbReference type="AlphaFoldDB" id="A0A0F4YUT0"/>
<dbReference type="EMBL" id="LASV01000162">
    <property type="protein sequence ID" value="KKA21989.1"/>
    <property type="molecule type" value="Genomic_DNA"/>
</dbReference>
<protein>
    <submittedName>
        <fullName evidence="3">Uncharacterized protein</fullName>
    </submittedName>
</protein>
<name>A0A0F4YUT0_RASE3</name>
<keyword evidence="2" id="KW-1133">Transmembrane helix</keyword>
<evidence type="ECO:0000256" key="2">
    <source>
        <dbReference type="SAM" id="Phobius"/>
    </source>
</evidence>
<organism evidence="3 4">
    <name type="scientific">Rasamsonia emersonii (strain ATCC 16479 / CBS 393.64 / IMI 116815)</name>
    <dbReference type="NCBI Taxonomy" id="1408163"/>
    <lineage>
        <taxon>Eukaryota</taxon>
        <taxon>Fungi</taxon>
        <taxon>Dikarya</taxon>
        <taxon>Ascomycota</taxon>
        <taxon>Pezizomycotina</taxon>
        <taxon>Eurotiomycetes</taxon>
        <taxon>Eurotiomycetidae</taxon>
        <taxon>Eurotiales</taxon>
        <taxon>Trichocomaceae</taxon>
        <taxon>Rasamsonia</taxon>
    </lineage>
</organism>
<keyword evidence="4" id="KW-1185">Reference proteome</keyword>
<accession>A0A0F4YUT0</accession>
<keyword evidence="2" id="KW-0812">Transmembrane</keyword>
<dbReference type="OrthoDB" id="4365810at2759"/>
<evidence type="ECO:0000256" key="1">
    <source>
        <dbReference type="SAM" id="MobiDB-lite"/>
    </source>
</evidence>
<feature type="compositionally biased region" description="Polar residues" evidence="1">
    <location>
        <begin position="140"/>
        <end position="152"/>
    </location>
</feature>